<accession>A0A7X2IV36</accession>
<evidence type="ECO:0000313" key="1">
    <source>
        <dbReference type="EMBL" id="MRV76662.1"/>
    </source>
</evidence>
<dbReference type="EMBL" id="WKJJ01000037">
    <property type="protein sequence ID" value="MRV76662.1"/>
    <property type="molecule type" value="Genomic_DNA"/>
</dbReference>
<name>A0A7X2IV36_9BURK</name>
<gene>
    <name evidence="1" type="ORF">GJ700_33610</name>
</gene>
<comment type="caution">
    <text evidence="1">The sequence shown here is derived from an EMBL/GenBank/DDBJ whole genome shotgun (WGS) entry which is preliminary data.</text>
</comment>
<protein>
    <submittedName>
        <fullName evidence="1">Uncharacterized protein</fullName>
    </submittedName>
</protein>
<proteinExistence type="predicted"/>
<dbReference type="AlphaFoldDB" id="A0A7X2IV36"/>
<dbReference type="Proteomes" id="UP000446768">
    <property type="component" value="Unassembled WGS sequence"/>
</dbReference>
<evidence type="ECO:0000313" key="2">
    <source>
        <dbReference type="Proteomes" id="UP000446768"/>
    </source>
</evidence>
<organism evidence="1 2">
    <name type="scientific">Pseudoduganella rivuli</name>
    <dbReference type="NCBI Taxonomy" id="2666085"/>
    <lineage>
        <taxon>Bacteria</taxon>
        <taxon>Pseudomonadati</taxon>
        <taxon>Pseudomonadota</taxon>
        <taxon>Betaproteobacteria</taxon>
        <taxon>Burkholderiales</taxon>
        <taxon>Oxalobacteraceae</taxon>
        <taxon>Telluria group</taxon>
        <taxon>Pseudoduganella</taxon>
    </lineage>
</organism>
<sequence>MTCTLKLNNSRQCMQFPFPAFPQPLLGLRLDFADTPANVVVLGMALRDAEQAVQWQWDGAPEVFADLADAHLTKGESDGPVVLLASHGLDPRCHLAIPAEMLARVQGGWRLELTVSPQTDPLHDLLRDSLSHQKQIIALSKLVVDQRQHIELLERACREQLQRIEQLAADSKLQQLTVARYEENDAIIRKKLAEQDSTLSAIVSNKWLRRLFSFKQMPSA</sequence>
<reference evidence="1 2" key="1">
    <citation type="submission" date="2019-11" db="EMBL/GenBank/DDBJ databases">
        <title>Novel species isolated from a subtropical stream in China.</title>
        <authorList>
            <person name="Lu H."/>
        </authorList>
    </citation>
    <scope>NUCLEOTIDE SEQUENCE [LARGE SCALE GENOMIC DNA]</scope>
    <source>
        <strain evidence="1 2">FT92W</strain>
    </source>
</reference>
<keyword evidence="2" id="KW-1185">Reference proteome</keyword>
<dbReference type="RefSeq" id="WP_195764097.1">
    <property type="nucleotide sequence ID" value="NZ_WKJJ01000037.1"/>
</dbReference>